<dbReference type="OrthoDB" id="6382200at2759"/>
<evidence type="ECO:0000313" key="10">
    <source>
        <dbReference type="EMBL" id="KZS03186.1"/>
    </source>
</evidence>
<sequence>MKMEEFGEIPVEVQLNIDSPAIPDEPDNVEPPSDEKPSFQPARKQRRSRRSKPSQKSELVKMECNLCSFETIEGRGALQSHFLDDHSKEDLASTLISITYPDALEDSANESPDSIRSSATKRSASLHACPVCQKNIAGKNNLEKHLIRHSSQKPFKCDECKKMFSAKRDLQLHEMRHHSKERPHVCPTCNKGFVDKAYLKKHMTFHDQSKFYVCETCGKSFNNVLGLAKHCKTHSQERPYMCEKCSKCFRVKYDLTVHKRNVHKEAQIQQNEPDSSTI</sequence>
<keyword evidence="2" id="KW-0479">Metal-binding</keyword>
<dbReference type="SMART" id="SM00355">
    <property type="entry name" value="ZnF_C2H2"/>
    <property type="match status" value="6"/>
</dbReference>
<evidence type="ECO:0000256" key="4">
    <source>
        <dbReference type="ARBA" id="ARBA00022771"/>
    </source>
</evidence>
<feature type="domain" description="C2H2-type" evidence="9">
    <location>
        <begin position="184"/>
        <end position="211"/>
    </location>
</feature>
<dbReference type="STRING" id="35525.A0A164KE60"/>
<keyword evidence="11" id="KW-1185">Reference proteome</keyword>
<evidence type="ECO:0000313" key="11">
    <source>
        <dbReference type="Proteomes" id="UP000076858"/>
    </source>
</evidence>
<name>A0A164KE60_9CRUS</name>
<dbReference type="Gene3D" id="3.30.160.60">
    <property type="entry name" value="Classic Zinc Finger"/>
    <property type="match status" value="5"/>
</dbReference>
<dbReference type="FunFam" id="3.30.160.60:FF:000446">
    <property type="entry name" value="Zinc finger protein"/>
    <property type="match status" value="2"/>
</dbReference>
<accession>A0A164KE60</accession>
<dbReference type="Pfam" id="PF00096">
    <property type="entry name" value="zf-C2H2"/>
    <property type="match status" value="4"/>
</dbReference>
<dbReference type="PANTHER" id="PTHR24394">
    <property type="entry name" value="ZINC FINGER PROTEIN"/>
    <property type="match status" value="1"/>
</dbReference>
<keyword evidence="4 7" id="KW-0863">Zinc-finger</keyword>
<gene>
    <name evidence="10" type="ORF">APZ42_034062</name>
</gene>
<dbReference type="GO" id="GO:0000981">
    <property type="term" value="F:DNA-binding transcription factor activity, RNA polymerase II-specific"/>
    <property type="evidence" value="ECO:0007669"/>
    <property type="project" value="TreeGrafter"/>
</dbReference>
<dbReference type="FunFam" id="3.30.160.60:FF:000624">
    <property type="entry name" value="zinc finger protein 697"/>
    <property type="match status" value="1"/>
</dbReference>
<evidence type="ECO:0000256" key="5">
    <source>
        <dbReference type="ARBA" id="ARBA00022833"/>
    </source>
</evidence>
<dbReference type="PANTHER" id="PTHR24394:SF29">
    <property type="entry name" value="MYONEURIN"/>
    <property type="match status" value="1"/>
</dbReference>
<keyword evidence="6" id="KW-0539">Nucleus</keyword>
<feature type="domain" description="C2H2-type" evidence="9">
    <location>
        <begin position="212"/>
        <end position="239"/>
    </location>
</feature>
<evidence type="ECO:0000256" key="1">
    <source>
        <dbReference type="ARBA" id="ARBA00004123"/>
    </source>
</evidence>
<reference evidence="10 11" key="1">
    <citation type="submission" date="2016-03" db="EMBL/GenBank/DDBJ databases">
        <title>EvidentialGene: Evidence-directed Construction of Genes on Genomes.</title>
        <authorList>
            <person name="Gilbert D.G."/>
            <person name="Choi J.-H."/>
            <person name="Mockaitis K."/>
            <person name="Colbourne J."/>
            <person name="Pfrender M."/>
        </authorList>
    </citation>
    <scope>NUCLEOTIDE SEQUENCE [LARGE SCALE GENOMIC DNA]</scope>
    <source>
        <strain evidence="10 11">Xinb3</strain>
        <tissue evidence="10">Complete organism</tissue>
    </source>
</reference>
<protein>
    <submittedName>
        <fullName evidence="10">Zinc finger-like protein</fullName>
    </submittedName>
</protein>
<feature type="region of interest" description="Disordered" evidence="8">
    <location>
        <begin position="1"/>
        <end position="57"/>
    </location>
</feature>
<evidence type="ECO:0000256" key="6">
    <source>
        <dbReference type="ARBA" id="ARBA00023242"/>
    </source>
</evidence>
<dbReference type="InterPro" id="IPR013087">
    <property type="entry name" value="Znf_C2H2_type"/>
</dbReference>
<dbReference type="PROSITE" id="PS00028">
    <property type="entry name" value="ZINC_FINGER_C2H2_1"/>
    <property type="match status" value="5"/>
</dbReference>
<dbReference type="SUPFAM" id="SSF57667">
    <property type="entry name" value="beta-beta-alpha zinc fingers"/>
    <property type="match status" value="3"/>
</dbReference>
<organism evidence="10 11">
    <name type="scientific">Daphnia magna</name>
    <dbReference type="NCBI Taxonomy" id="35525"/>
    <lineage>
        <taxon>Eukaryota</taxon>
        <taxon>Metazoa</taxon>
        <taxon>Ecdysozoa</taxon>
        <taxon>Arthropoda</taxon>
        <taxon>Crustacea</taxon>
        <taxon>Branchiopoda</taxon>
        <taxon>Diplostraca</taxon>
        <taxon>Cladocera</taxon>
        <taxon>Anomopoda</taxon>
        <taxon>Daphniidae</taxon>
        <taxon>Daphnia</taxon>
    </lineage>
</organism>
<dbReference type="GO" id="GO:0008270">
    <property type="term" value="F:zinc ion binding"/>
    <property type="evidence" value="ECO:0007669"/>
    <property type="project" value="UniProtKB-KW"/>
</dbReference>
<dbReference type="EMBL" id="LRGB01003325">
    <property type="protein sequence ID" value="KZS03186.1"/>
    <property type="molecule type" value="Genomic_DNA"/>
</dbReference>
<feature type="domain" description="C2H2-type" evidence="9">
    <location>
        <begin position="155"/>
        <end position="183"/>
    </location>
</feature>
<feature type="domain" description="C2H2-type" evidence="9">
    <location>
        <begin position="127"/>
        <end position="154"/>
    </location>
</feature>
<comment type="caution">
    <text evidence="10">The sequence shown here is derived from an EMBL/GenBank/DDBJ whole genome shotgun (WGS) entry which is preliminary data.</text>
</comment>
<feature type="compositionally biased region" description="Basic residues" evidence="8">
    <location>
        <begin position="43"/>
        <end position="53"/>
    </location>
</feature>
<evidence type="ECO:0000256" key="2">
    <source>
        <dbReference type="ARBA" id="ARBA00022723"/>
    </source>
</evidence>
<evidence type="ECO:0000256" key="8">
    <source>
        <dbReference type="SAM" id="MobiDB-lite"/>
    </source>
</evidence>
<proteinExistence type="predicted"/>
<feature type="domain" description="C2H2-type" evidence="9">
    <location>
        <begin position="240"/>
        <end position="268"/>
    </location>
</feature>
<evidence type="ECO:0000256" key="7">
    <source>
        <dbReference type="PROSITE-ProRule" id="PRU00042"/>
    </source>
</evidence>
<evidence type="ECO:0000259" key="9">
    <source>
        <dbReference type="PROSITE" id="PS50157"/>
    </source>
</evidence>
<dbReference type="GO" id="GO:0005634">
    <property type="term" value="C:nucleus"/>
    <property type="evidence" value="ECO:0007669"/>
    <property type="project" value="UniProtKB-SubCell"/>
</dbReference>
<dbReference type="PROSITE" id="PS50157">
    <property type="entry name" value="ZINC_FINGER_C2H2_2"/>
    <property type="match status" value="5"/>
</dbReference>
<dbReference type="InterPro" id="IPR036236">
    <property type="entry name" value="Znf_C2H2_sf"/>
</dbReference>
<evidence type="ECO:0000256" key="3">
    <source>
        <dbReference type="ARBA" id="ARBA00022737"/>
    </source>
</evidence>
<keyword evidence="5" id="KW-0862">Zinc</keyword>
<comment type="subcellular location">
    <subcellularLocation>
        <location evidence="1">Nucleus</location>
    </subcellularLocation>
</comment>
<dbReference type="AlphaFoldDB" id="A0A164KE60"/>
<keyword evidence="3" id="KW-0677">Repeat</keyword>
<dbReference type="Proteomes" id="UP000076858">
    <property type="component" value="Unassembled WGS sequence"/>
</dbReference>